<name>A0A0K1Q3J4_9BACT</name>
<organism evidence="2 3">
    <name type="scientific">Labilithrix luteola</name>
    <dbReference type="NCBI Taxonomy" id="1391654"/>
    <lineage>
        <taxon>Bacteria</taxon>
        <taxon>Pseudomonadati</taxon>
        <taxon>Myxococcota</taxon>
        <taxon>Polyangia</taxon>
        <taxon>Polyangiales</taxon>
        <taxon>Labilitrichaceae</taxon>
        <taxon>Labilithrix</taxon>
    </lineage>
</organism>
<feature type="compositionally biased region" description="Polar residues" evidence="1">
    <location>
        <begin position="175"/>
        <end position="187"/>
    </location>
</feature>
<dbReference type="AlphaFoldDB" id="A0A0K1Q3J4"/>
<gene>
    <name evidence="2" type="ORF">AKJ09_06997</name>
</gene>
<protein>
    <recommendedName>
        <fullName evidence="4">DUF2846 domain-containing protein</fullName>
    </recommendedName>
</protein>
<evidence type="ECO:0000313" key="2">
    <source>
        <dbReference type="EMBL" id="AKV00334.1"/>
    </source>
</evidence>
<dbReference type="STRING" id="1391654.AKJ09_06997"/>
<dbReference type="KEGG" id="llu:AKJ09_06997"/>
<proteinExistence type="predicted"/>
<evidence type="ECO:0000256" key="1">
    <source>
        <dbReference type="SAM" id="MobiDB-lite"/>
    </source>
</evidence>
<reference evidence="2 3" key="1">
    <citation type="submission" date="2015-08" db="EMBL/GenBank/DDBJ databases">
        <authorList>
            <person name="Babu N.S."/>
            <person name="Beckwith C.J."/>
            <person name="Beseler K.G."/>
            <person name="Brison A."/>
            <person name="Carone J.V."/>
            <person name="Caskin T.P."/>
            <person name="Diamond M."/>
            <person name="Durham M.E."/>
            <person name="Foxe J.M."/>
            <person name="Go M."/>
            <person name="Henderson B.A."/>
            <person name="Jones I.B."/>
            <person name="McGettigan J.A."/>
            <person name="Micheletti S.J."/>
            <person name="Nasrallah M.E."/>
            <person name="Ortiz D."/>
            <person name="Piller C.R."/>
            <person name="Privatt S.R."/>
            <person name="Schneider S.L."/>
            <person name="Sharp S."/>
            <person name="Smith T.C."/>
            <person name="Stanton J.D."/>
            <person name="Ullery H.E."/>
            <person name="Wilson R.J."/>
            <person name="Serrano M.G."/>
            <person name="Buck G."/>
            <person name="Lee V."/>
            <person name="Wang Y."/>
            <person name="Carvalho R."/>
            <person name="Voegtly L."/>
            <person name="Shi R."/>
            <person name="Duckworth R."/>
            <person name="Johnson A."/>
            <person name="Loviza R."/>
            <person name="Walstead R."/>
            <person name="Shah Z."/>
            <person name="Kiflezghi M."/>
            <person name="Wade K."/>
            <person name="Ball S.L."/>
            <person name="Bradley K.W."/>
            <person name="Asai D.J."/>
            <person name="Bowman C.A."/>
            <person name="Russell D.A."/>
            <person name="Pope W.H."/>
            <person name="Jacobs-Sera D."/>
            <person name="Hendrix R.W."/>
            <person name="Hatfull G.F."/>
        </authorList>
    </citation>
    <scope>NUCLEOTIDE SEQUENCE [LARGE SCALE GENOMIC DNA]</scope>
    <source>
        <strain evidence="2 3">DSM 27648</strain>
    </source>
</reference>
<accession>A0A0K1Q3J4</accession>
<feature type="region of interest" description="Disordered" evidence="1">
    <location>
        <begin position="160"/>
        <end position="187"/>
    </location>
</feature>
<evidence type="ECO:0000313" key="3">
    <source>
        <dbReference type="Proteomes" id="UP000064967"/>
    </source>
</evidence>
<dbReference type="Proteomes" id="UP000064967">
    <property type="component" value="Chromosome"/>
</dbReference>
<keyword evidence="3" id="KW-1185">Reference proteome</keyword>
<sequence length="187" mass="19806">MLSGATMALKELLVPSFVLVACLAGCSSWKLDRPAVAPVQAQTQVPPTAAKICVVRTAVLGSAVTFPTRDNRLLVGATLGNTHFCYLAEPGEHEITIEADAIETAKLTAEAGKSYFLKQEVDNIFGYVKCRAVWLAESEARGLFESSSYEVLVGVPGSERLPDNPPFARAKSPQPAASVTPSPQSGT</sequence>
<evidence type="ECO:0008006" key="4">
    <source>
        <dbReference type="Google" id="ProtNLM"/>
    </source>
</evidence>
<dbReference type="EMBL" id="CP012333">
    <property type="protein sequence ID" value="AKV00334.1"/>
    <property type="molecule type" value="Genomic_DNA"/>
</dbReference>